<organism evidence="1 2">
    <name type="scientific">Thelohanellus kitauei</name>
    <name type="common">Myxosporean</name>
    <dbReference type="NCBI Taxonomy" id="669202"/>
    <lineage>
        <taxon>Eukaryota</taxon>
        <taxon>Metazoa</taxon>
        <taxon>Cnidaria</taxon>
        <taxon>Myxozoa</taxon>
        <taxon>Myxosporea</taxon>
        <taxon>Bivalvulida</taxon>
        <taxon>Platysporina</taxon>
        <taxon>Myxobolidae</taxon>
        <taxon>Thelohanellus</taxon>
    </lineage>
</organism>
<dbReference type="EMBL" id="JWZT01004691">
    <property type="protein sequence ID" value="KII63346.1"/>
    <property type="molecule type" value="Genomic_DNA"/>
</dbReference>
<dbReference type="Proteomes" id="UP000031668">
    <property type="component" value="Unassembled WGS sequence"/>
</dbReference>
<reference evidence="1 2" key="1">
    <citation type="journal article" date="2014" name="Genome Biol. Evol.">
        <title>The genome of the myxosporean Thelohanellus kitauei shows adaptations to nutrient acquisition within its fish host.</title>
        <authorList>
            <person name="Yang Y."/>
            <person name="Xiong J."/>
            <person name="Zhou Z."/>
            <person name="Huo F."/>
            <person name="Miao W."/>
            <person name="Ran C."/>
            <person name="Liu Y."/>
            <person name="Zhang J."/>
            <person name="Feng J."/>
            <person name="Wang M."/>
            <person name="Wang M."/>
            <person name="Wang L."/>
            <person name="Yao B."/>
        </authorList>
    </citation>
    <scope>NUCLEOTIDE SEQUENCE [LARGE SCALE GENOMIC DNA]</scope>
    <source>
        <strain evidence="1">Wuqing</strain>
    </source>
</reference>
<gene>
    <name evidence="1" type="ORF">RF11_06262</name>
</gene>
<evidence type="ECO:0000313" key="2">
    <source>
        <dbReference type="Proteomes" id="UP000031668"/>
    </source>
</evidence>
<evidence type="ECO:0000313" key="1">
    <source>
        <dbReference type="EMBL" id="KII63346.1"/>
    </source>
</evidence>
<protein>
    <submittedName>
        <fullName evidence="1">Uncharacterized protein</fullName>
    </submittedName>
</protein>
<accession>A0A0C2MNX8</accession>
<keyword evidence="2" id="KW-1185">Reference proteome</keyword>
<comment type="caution">
    <text evidence="1">The sequence shown here is derived from an EMBL/GenBank/DDBJ whole genome shotgun (WGS) entry which is preliminary data.</text>
</comment>
<name>A0A0C2MNX8_THEKT</name>
<sequence length="112" mass="12639">MNSDLMLCVAANSKGEVVVGANGRIGVIVDDLFRKHHVFHLKSTFNSCKEITIDPTDPETKQELTWTPRAIICSKSSHLFAALINDRFVVLWRRLLGSDKVCDNWEIDRIIG</sequence>
<dbReference type="AlphaFoldDB" id="A0A0C2MNX8"/>
<proteinExistence type="predicted"/>